<reference evidence="2" key="1">
    <citation type="journal article" date="2014" name="Front. Microbiol.">
        <title>High frequency of phylogenetically diverse reductive dehalogenase-homologous genes in deep subseafloor sedimentary metagenomes.</title>
        <authorList>
            <person name="Kawai M."/>
            <person name="Futagami T."/>
            <person name="Toyoda A."/>
            <person name="Takaki Y."/>
            <person name="Nishi S."/>
            <person name="Hori S."/>
            <person name="Arai W."/>
            <person name="Tsubouchi T."/>
            <person name="Morono Y."/>
            <person name="Uchiyama I."/>
            <person name="Ito T."/>
            <person name="Fujiyama A."/>
            <person name="Inagaki F."/>
            <person name="Takami H."/>
        </authorList>
    </citation>
    <scope>NUCLEOTIDE SEQUENCE</scope>
    <source>
        <strain evidence="2">Expedition CK06-06</strain>
    </source>
</reference>
<feature type="non-terminal residue" evidence="2">
    <location>
        <position position="161"/>
    </location>
</feature>
<dbReference type="EMBL" id="BARU01027795">
    <property type="protein sequence ID" value="GAH63438.1"/>
    <property type="molecule type" value="Genomic_DNA"/>
</dbReference>
<dbReference type="InterPro" id="IPR032610">
    <property type="entry name" value="DUF2172"/>
</dbReference>
<accession>X1J0W6</accession>
<evidence type="ECO:0000313" key="2">
    <source>
        <dbReference type="EMBL" id="GAH63438.1"/>
    </source>
</evidence>
<gene>
    <name evidence="2" type="ORF">S03H2_44450</name>
</gene>
<protein>
    <recommendedName>
        <fullName evidence="1">DUF2172 domain-containing protein</fullName>
    </recommendedName>
</protein>
<feature type="domain" description="DUF2172" evidence="1">
    <location>
        <begin position="70"/>
        <end position="161"/>
    </location>
</feature>
<organism evidence="2">
    <name type="scientific">marine sediment metagenome</name>
    <dbReference type="NCBI Taxonomy" id="412755"/>
    <lineage>
        <taxon>unclassified sequences</taxon>
        <taxon>metagenomes</taxon>
        <taxon>ecological metagenomes</taxon>
    </lineage>
</organism>
<comment type="caution">
    <text evidence="2">The sequence shown here is derived from an EMBL/GenBank/DDBJ whole genome shotgun (WGS) entry which is preliminary data.</text>
</comment>
<dbReference type="AlphaFoldDB" id="X1J0W6"/>
<proteinExistence type="predicted"/>
<name>X1J0W6_9ZZZZ</name>
<dbReference type="Gene3D" id="3.50.30.90">
    <property type="match status" value="1"/>
</dbReference>
<dbReference type="Pfam" id="PF09940">
    <property type="entry name" value="DUF2172"/>
    <property type="match status" value="1"/>
</dbReference>
<sequence>MNKTTSFSNIILKDVGKEIYNLIERLYPICRSITGNGARETLEIIKEHIPIEFHEIPTGTKVFDWTVPKEWNIKDAYIKNSKGEKILDFKNSNLHILSYSTPAHKKMALAELKEHLFTLPDHPDWIPYLTSYYKENWGFCLTYNQYKKLKEDIYEVVIDST</sequence>
<evidence type="ECO:0000259" key="1">
    <source>
        <dbReference type="Pfam" id="PF09940"/>
    </source>
</evidence>